<dbReference type="GO" id="GO:0005634">
    <property type="term" value="C:nucleus"/>
    <property type="evidence" value="ECO:0007669"/>
    <property type="project" value="UniProtKB-SubCell"/>
</dbReference>
<feature type="region of interest" description="Disordered" evidence="6">
    <location>
        <begin position="32"/>
        <end position="62"/>
    </location>
</feature>
<dbReference type="InterPro" id="IPR012337">
    <property type="entry name" value="RNaseH-like_sf"/>
</dbReference>
<keyword evidence="2" id="KW-0479">Metal-binding</keyword>
<keyword evidence="7" id="KW-1185">Reference proteome</keyword>
<organism evidence="7 8">
    <name type="scientific">Meloidogyne javanica</name>
    <name type="common">Root-knot nematode worm</name>
    <dbReference type="NCBI Taxonomy" id="6303"/>
    <lineage>
        <taxon>Eukaryota</taxon>
        <taxon>Metazoa</taxon>
        <taxon>Ecdysozoa</taxon>
        <taxon>Nematoda</taxon>
        <taxon>Chromadorea</taxon>
        <taxon>Rhabditida</taxon>
        <taxon>Tylenchina</taxon>
        <taxon>Tylenchomorpha</taxon>
        <taxon>Tylenchoidea</taxon>
        <taxon>Meloidogynidae</taxon>
        <taxon>Meloidogyninae</taxon>
        <taxon>Meloidogyne</taxon>
        <taxon>Meloidogyne incognita group</taxon>
    </lineage>
</organism>
<dbReference type="Proteomes" id="UP000887561">
    <property type="component" value="Unplaced"/>
</dbReference>
<accession>A0A915LNL0</accession>
<evidence type="ECO:0000313" key="8">
    <source>
        <dbReference type="WBParaSite" id="scaffold15385_cov161.g17862"/>
    </source>
</evidence>
<dbReference type="WBParaSite" id="scaffold15385_cov161.g17862">
    <property type="protein sequence ID" value="scaffold15385_cov161.g17862"/>
    <property type="gene ID" value="scaffold15385_cov161.g17862"/>
</dbReference>
<sequence length="332" mass="37970">MAAEDSWWHYFERVDNSLARCKVEESNQPKLSFSTKRQAVNENQEIVPAKRPNSAQEQPTISQSFTQWTQRGEKNNIANKAFMDMICVDGLPLAFGDKIGFRNFCKTLEPRWKISSRKYYTDVLLTEMFEKMKNRISEDLKEVNHISLTADLWSSNDYKHSLLGITAHFITHDCNPGWLVFGCVPIDDLHKTGKIIAEKLSGQLKLLSVPNEKVHVLVRDAGSNMVSATNILGLNSINCFLHIINLVAKCGEKELSLQENIIETAKKIVRKINKSGLNREYLKKLQESFNLPNTTLKKGLEIRWNSTFTMVESLYKNKEAIILFSDSREAIQ</sequence>
<dbReference type="SUPFAM" id="SSF53098">
    <property type="entry name" value="Ribonuclease H-like"/>
    <property type="match status" value="1"/>
</dbReference>
<evidence type="ECO:0000256" key="2">
    <source>
        <dbReference type="ARBA" id="ARBA00022723"/>
    </source>
</evidence>
<keyword evidence="3" id="KW-0863">Zinc-finger</keyword>
<evidence type="ECO:0000256" key="4">
    <source>
        <dbReference type="ARBA" id="ARBA00022833"/>
    </source>
</evidence>
<name>A0A915LNL0_MELJA</name>
<evidence type="ECO:0000313" key="7">
    <source>
        <dbReference type="Proteomes" id="UP000887561"/>
    </source>
</evidence>
<feature type="compositionally biased region" description="Polar residues" evidence="6">
    <location>
        <begin position="32"/>
        <end position="44"/>
    </location>
</feature>
<dbReference type="AlphaFoldDB" id="A0A915LNL0"/>
<comment type="subcellular location">
    <subcellularLocation>
        <location evidence="1">Nucleus</location>
    </subcellularLocation>
</comment>
<keyword evidence="5" id="KW-0539">Nucleus</keyword>
<dbReference type="GO" id="GO:0008270">
    <property type="term" value="F:zinc ion binding"/>
    <property type="evidence" value="ECO:0007669"/>
    <property type="project" value="UniProtKB-KW"/>
</dbReference>
<feature type="compositionally biased region" description="Polar residues" evidence="6">
    <location>
        <begin position="53"/>
        <end position="62"/>
    </location>
</feature>
<protein>
    <submittedName>
        <fullName evidence="8">Transposase</fullName>
    </submittedName>
</protein>
<reference evidence="8" key="1">
    <citation type="submission" date="2022-11" db="UniProtKB">
        <authorList>
            <consortium name="WormBaseParasite"/>
        </authorList>
    </citation>
    <scope>IDENTIFICATION</scope>
</reference>
<dbReference type="PANTHER" id="PTHR46481:SF10">
    <property type="entry name" value="ZINC FINGER BED DOMAIN-CONTAINING PROTEIN 39"/>
    <property type="match status" value="1"/>
</dbReference>
<evidence type="ECO:0000256" key="1">
    <source>
        <dbReference type="ARBA" id="ARBA00004123"/>
    </source>
</evidence>
<evidence type="ECO:0000256" key="5">
    <source>
        <dbReference type="ARBA" id="ARBA00023242"/>
    </source>
</evidence>
<dbReference type="InterPro" id="IPR052035">
    <property type="entry name" value="ZnF_BED_domain_contain"/>
</dbReference>
<keyword evidence="4" id="KW-0862">Zinc</keyword>
<proteinExistence type="predicted"/>
<evidence type="ECO:0000256" key="3">
    <source>
        <dbReference type="ARBA" id="ARBA00022771"/>
    </source>
</evidence>
<dbReference type="PANTHER" id="PTHR46481">
    <property type="entry name" value="ZINC FINGER BED DOMAIN-CONTAINING PROTEIN 4"/>
    <property type="match status" value="1"/>
</dbReference>
<evidence type="ECO:0000256" key="6">
    <source>
        <dbReference type="SAM" id="MobiDB-lite"/>
    </source>
</evidence>